<dbReference type="PANTHER" id="PTHR43834:SF6">
    <property type="entry name" value="GTPASE DER"/>
    <property type="match status" value="1"/>
</dbReference>
<keyword evidence="1" id="KW-0547">Nucleotide-binding</keyword>
<dbReference type="Pfam" id="PF01926">
    <property type="entry name" value="MMR_HSR1"/>
    <property type="match status" value="2"/>
</dbReference>
<dbReference type="InterPro" id="IPR027417">
    <property type="entry name" value="P-loop_NTPase"/>
</dbReference>
<evidence type="ECO:0000313" key="6">
    <source>
        <dbReference type="EMBL" id="PHJ25494.1"/>
    </source>
</evidence>
<evidence type="ECO:0000256" key="2">
    <source>
        <dbReference type="ARBA" id="ARBA00023134"/>
    </source>
</evidence>
<comment type="caution">
    <text evidence="6">The sequence shown here is derived from an EMBL/GenBank/DDBJ whole genome shotgun (WGS) entry which is preliminary data.</text>
</comment>
<gene>
    <name evidence="6" type="ORF">CSUI_000655</name>
</gene>
<dbReference type="CDD" id="cd01895">
    <property type="entry name" value="EngA2"/>
    <property type="match status" value="1"/>
</dbReference>
<feature type="domain" description="G" evidence="4">
    <location>
        <begin position="245"/>
        <end position="371"/>
    </location>
</feature>
<accession>A0A2C6LFN8</accession>
<feature type="region of interest" description="Disordered" evidence="3">
    <location>
        <begin position="440"/>
        <end position="469"/>
    </location>
</feature>
<dbReference type="InterPro" id="IPR015946">
    <property type="entry name" value="KH_dom-like_a/b"/>
</dbReference>
<feature type="domain" description="GTPase Der C-terminal KH-domain-like" evidence="5">
    <location>
        <begin position="1027"/>
        <end position="1107"/>
    </location>
</feature>
<dbReference type="PRINTS" id="PR00326">
    <property type="entry name" value="GTP1OBG"/>
</dbReference>
<feature type="domain" description="G" evidence="4">
    <location>
        <begin position="841"/>
        <end position="954"/>
    </location>
</feature>
<dbReference type="InterPro" id="IPR006073">
    <property type="entry name" value="GTP-bd"/>
</dbReference>
<keyword evidence="2" id="KW-0342">GTP-binding</keyword>
<reference evidence="6 7" key="1">
    <citation type="journal article" date="2017" name="Int. J. Parasitol.">
        <title>The genome of the protozoan parasite Cystoisospora suis and a reverse vaccinology approach to identify vaccine candidates.</title>
        <authorList>
            <person name="Palmieri N."/>
            <person name="Shrestha A."/>
            <person name="Ruttkowski B."/>
            <person name="Beck T."/>
            <person name="Vogl C."/>
            <person name="Tomley F."/>
            <person name="Blake D.P."/>
            <person name="Joachim A."/>
        </authorList>
    </citation>
    <scope>NUCLEOTIDE SEQUENCE [LARGE SCALE GENOMIC DNA]</scope>
    <source>
        <strain evidence="6 7">Wien I</strain>
    </source>
</reference>
<evidence type="ECO:0000313" key="7">
    <source>
        <dbReference type="Proteomes" id="UP000221165"/>
    </source>
</evidence>
<feature type="region of interest" description="Disordered" evidence="3">
    <location>
        <begin position="746"/>
        <end position="784"/>
    </location>
</feature>
<dbReference type="EMBL" id="MIGC01000257">
    <property type="protein sequence ID" value="PHJ25494.1"/>
    <property type="molecule type" value="Genomic_DNA"/>
</dbReference>
<evidence type="ECO:0000259" key="4">
    <source>
        <dbReference type="Pfam" id="PF01926"/>
    </source>
</evidence>
<dbReference type="Proteomes" id="UP000221165">
    <property type="component" value="Unassembled WGS sequence"/>
</dbReference>
<dbReference type="OrthoDB" id="8954335at2759"/>
<dbReference type="Gene3D" id="3.40.50.300">
    <property type="entry name" value="P-loop containing nucleotide triphosphate hydrolases"/>
    <property type="match status" value="3"/>
</dbReference>
<name>A0A2C6LFN8_9APIC</name>
<dbReference type="InterPro" id="IPR005225">
    <property type="entry name" value="Small_GTP-bd"/>
</dbReference>
<dbReference type="SUPFAM" id="SSF52540">
    <property type="entry name" value="P-loop containing nucleoside triphosphate hydrolases"/>
    <property type="match status" value="2"/>
</dbReference>
<organism evidence="6 7">
    <name type="scientific">Cystoisospora suis</name>
    <dbReference type="NCBI Taxonomy" id="483139"/>
    <lineage>
        <taxon>Eukaryota</taxon>
        <taxon>Sar</taxon>
        <taxon>Alveolata</taxon>
        <taxon>Apicomplexa</taxon>
        <taxon>Conoidasida</taxon>
        <taxon>Coccidia</taxon>
        <taxon>Eucoccidiorida</taxon>
        <taxon>Eimeriorina</taxon>
        <taxon>Sarcocystidae</taxon>
        <taxon>Cystoisospora</taxon>
    </lineage>
</organism>
<proteinExistence type="predicted"/>
<dbReference type="VEuPathDB" id="ToxoDB:CSUI_000655"/>
<feature type="region of interest" description="Disordered" evidence="3">
    <location>
        <begin position="602"/>
        <end position="629"/>
    </location>
</feature>
<dbReference type="GO" id="GO:0005525">
    <property type="term" value="F:GTP binding"/>
    <property type="evidence" value="ECO:0007669"/>
    <property type="project" value="UniProtKB-KW"/>
</dbReference>
<sequence>MQRRHRPHSFTSSTFLPLSFLRHPPTLALAPVLSSPSQESPSVFSVAPLISAAAVSSPSLGTVSIGELYAPALSGPCLMSSRHHHCSRVFGDSTTSALCGRSRETFRKYLCPRTDSLSRPLPPTVCCSYAFWLLLSSRLRPASLSSGYSRVVVSFRGPTHLVSPGGLLRSHLNSLASYSTWCRGSRRGGNSCFDCSVAGLSRPLTRSWYLLESRLSFSDNGRKPFLLAYSRLQRSPDPSVRPLKLVLVGRPNVGKSTLFNRLLSGTRGGALSATQCFPYSPQRLEKAIVSPQAGTTRDRKEARAVFGGLQLTLVDTGGLEDAETTGASELLKRMRKQVRVSLAGADCVLFVVDATEGITPVDLLLSRLVNEWVDEEQSQRLRALADKTERSSASKCFHPSSFVVRQSAAEAEAEKSAGGGLFQRHHAGAQGRVTLVAPPKRPATQRTAGTKEAGGGLQEGCPTRREGEQCTRRVQEYDGVTHAAASSETATGTVPNRTQTAAAVTAPGAVSRREEERCGEAATGASEIDLSGRLAEDCGEDRLPIILVVNKADGCFLGDYLADCYELHMGSPVVVSAKKNEGLDDLYDRLVLEIGHRQETVETVGGGRGQAADSEEEGDALETSFDDVGGGWTADEDERCIIRKSFSQAEEGSADNGTVGEAEPASEDLDRLLSRMGPPRPSEAAGAWVEGLARRYGECGIEETFKKFSDPSSSQYIPWDLSETSLAAAAATAAVERKARAAAKARTATASQVDSAAEARDSQTDPADGGGEEDEERMDENRPHNCMTREEVLMAEAEIAAASSLSIEASPASLRKRLRSKAARDHVLSLRRQTLFRDVIHVAVIGRPNVGKSTLVNALLEDERMVVDDRPGTTTDAIATDWKFRDHPFKLIDTAGVSRGWKLRHTDLLLEAGMQTLRNLRRSQVCILCVDGSQAEASGHPISSQELALAHLASAKEGRCLAVCVTKWDLVPESRREKVRAEILERLKSGLGHLKGCPVVFVAAKQGQNLETLMTKLLVVYRRWNARIPTSKLNAWLREFLLRWPPPWRLGSKCQIKYMTQVKARPPTFVAWSNVYSSFPVNYLRQVTNAMREEFSLAGTPLRLILRTTAMPTPGRKLSRQEVLKWKRLGPKQHKVVADLTRRYCPRKPASSNRK</sequence>
<dbReference type="Gene3D" id="3.30.300.20">
    <property type="match status" value="1"/>
</dbReference>
<evidence type="ECO:0000256" key="3">
    <source>
        <dbReference type="SAM" id="MobiDB-lite"/>
    </source>
</evidence>
<dbReference type="GeneID" id="94424097"/>
<dbReference type="InterPro" id="IPR032859">
    <property type="entry name" value="KH_dom-like"/>
</dbReference>
<evidence type="ECO:0000259" key="5">
    <source>
        <dbReference type="Pfam" id="PF14714"/>
    </source>
</evidence>
<dbReference type="NCBIfam" id="TIGR00231">
    <property type="entry name" value="small_GTP"/>
    <property type="match status" value="1"/>
</dbReference>
<dbReference type="Pfam" id="PF14714">
    <property type="entry name" value="KH_dom-like"/>
    <property type="match status" value="1"/>
</dbReference>
<dbReference type="AlphaFoldDB" id="A0A2C6LFN8"/>
<protein>
    <submittedName>
        <fullName evidence="6">Ribosome biogenesis gtpase der protein</fullName>
    </submittedName>
</protein>
<evidence type="ECO:0000256" key="1">
    <source>
        <dbReference type="ARBA" id="ARBA00022741"/>
    </source>
</evidence>
<dbReference type="RefSeq" id="XP_067927140.1">
    <property type="nucleotide sequence ID" value="XM_068060886.1"/>
</dbReference>
<dbReference type="PANTHER" id="PTHR43834">
    <property type="entry name" value="GTPASE DER"/>
    <property type="match status" value="1"/>
</dbReference>
<keyword evidence="7" id="KW-1185">Reference proteome</keyword>